<protein>
    <recommendedName>
        <fullName evidence="8">Glutathione transferase</fullName>
    </recommendedName>
</protein>
<keyword evidence="4 5" id="KW-0472">Membrane</keyword>
<evidence type="ECO:0000256" key="2">
    <source>
        <dbReference type="ARBA" id="ARBA00022692"/>
    </source>
</evidence>
<dbReference type="InterPro" id="IPR023352">
    <property type="entry name" value="MAPEG-like_dom_sf"/>
</dbReference>
<proteinExistence type="predicted"/>
<evidence type="ECO:0000256" key="5">
    <source>
        <dbReference type="SAM" id="Phobius"/>
    </source>
</evidence>
<feature type="transmembrane region" description="Helical" evidence="5">
    <location>
        <begin position="30"/>
        <end position="51"/>
    </location>
</feature>
<dbReference type="GO" id="GO:0005783">
    <property type="term" value="C:endoplasmic reticulum"/>
    <property type="evidence" value="ECO:0007669"/>
    <property type="project" value="TreeGrafter"/>
</dbReference>
<gene>
    <name evidence="6" type="ORF">D9758_003032</name>
</gene>
<evidence type="ECO:0000256" key="4">
    <source>
        <dbReference type="ARBA" id="ARBA00023136"/>
    </source>
</evidence>
<dbReference type="EMBL" id="JAACJM010000014">
    <property type="protein sequence ID" value="KAF5368826.1"/>
    <property type="molecule type" value="Genomic_DNA"/>
</dbReference>
<dbReference type="SUPFAM" id="SSF161084">
    <property type="entry name" value="MAPEG domain-like"/>
    <property type="match status" value="1"/>
</dbReference>
<evidence type="ECO:0000256" key="1">
    <source>
        <dbReference type="ARBA" id="ARBA00004141"/>
    </source>
</evidence>
<dbReference type="OrthoDB" id="410651at2759"/>
<accession>A0A8H5LTH7</accession>
<dbReference type="AlphaFoldDB" id="A0A8H5LTH7"/>
<name>A0A8H5LTH7_9AGAR</name>
<dbReference type="PANTHER" id="PTHR10250:SF26">
    <property type="entry name" value="GLUTATHIONE S-TRANSFERASE 3, MITOCHONDRIAL"/>
    <property type="match status" value="1"/>
</dbReference>
<evidence type="ECO:0000313" key="7">
    <source>
        <dbReference type="Proteomes" id="UP000559256"/>
    </source>
</evidence>
<evidence type="ECO:0000313" key="6">
    <source>
        <dbReference type="EMBL" id="KAF5368826.1"/>
    </source>
</evidence>
<dbReference type="InterPro" id="IPR050997">
    <property type="entry name" value="MAPEG"/>
</dbReference>
<dbReference type="InterPro" id="IPR001129">
    <property type="entry name" value="Membr-assoc_MAPEG"/>
</dbReference>
<dbReference type="GO" id="GO:0004602">
    <property type="term" value="F:glutathione peroxidase activity"/>
    <property type="evidence" value="ECO:0007669"/>
    <property type="project" value="TreeGrafter"/>
</dbReference>
<dbReference type="GO" id="GO:0004364">
    <property type="term" value="F:glutathione transferase activity"/>
    <property type="evidence" value="ECO:0007669"/>
    <property type="project" value="TreeGrafter"/>
</dbReference>
<sequence>MMSTNALIIKLPRDLGLADSLSKSTLNRFAYVKLALVSTLPLLVFQTLYSLRTRLKANVPWPRVQAEPEEAEKSFEKMKFNCVQRAHHNTLENLPLIYLTTILTGLKYPVFAASACGLWVLTRIAYTRDYGSGIPSKRNLSARTGIFILWTLIGVSIYSSVNDVLPLLA</sequence>
<dbReference type="Pfam" id="PF01124">
    <property type="entry name" value="MAPEG"/>
    <property type="match status" value="1"/>
</dbReference>
<keyword evidence="7" id="KW-1185">Reference proteome</keyword>
<dbReference type="Proteomes" id="UP000559256">
    <property type="component" value="Unassembled WGS sequence"/>
</dbReference>
<comment type="caution">
    <text evidence="6">The sequence shown here is derived from an EMBL/GenBank/DDBJ whole genome shotgun (WGS) entry which is preliminary data.</text>
</comment>
<dbReference type="PANTHER" id="PTHR10250">
    <property type="entry name" value="MICROSOMAL GLUTATHIONE S-TRANSFERASE"/>
    <property type="match status" value="1"/>
</dbReference>
<keyword evidence="2 5" id="KW-0812">Transmembrane</keyword>
<dbReference type="GO" id="GO:0016020">
    <property type="term" value="C:membrane"/>
    <property type="evidence" value="ECO:0007669"/>
    <property type="project" value="UniProtKB-SubCell"/>
</dbReference>
<feature type="transmembrane region" description="Helical" evidence="5">
    <location>
        <begin position="96"/>
        <end position="121"/>
    </location>
</feature>
<dbReference type="GO" id="GO:0005635">
    <property type="term" value="C:nuclear envelope"/>
    <property type="evidence" value="ECO:0007669"/>
    <property type="project" value="TreeGrafter"/>
</dbReference>
<dbReference type="Gene3D" id="1.20.120.550">
    <property type="entry name" value="Membrane associated eicosanoid/glutathione metabolism-like domain"/>
    <property type="match status" value="1"/>
</dbReference>
<reference evidence="6 7" key="1">
    <citation type="journal article" date="2020" name="ISME J.">
        <title>Uncovering the hidden diversity of litter-decomposition mechanisms in mushroom-forming fungi.</title>
        <authorList>
            <person name="Floudas D."/>
            <person name="Bentzer J."/>
            <person name="Ahren D."/>
            <person name="Johansson T."/>
            <person name="Persson P."/>
            <person name="Tunlid A."/>
        </authorList>
    </citation>
    <scope>NUCLEOTIDE SEQUENCE [LARGE SCALE GENOMIC DNA]</scope>
    <source>
        <strain evidence="6 7">CBS 291.85</strain>
    </source>
</reference>
<comment type="subcellular location">
    <subcellularLocation>
        <location evidence="1">Membrane</location>
        <topology evidence="1">Multi-pass membrane protein</topology>
    </subcellularLocation>
</comment>
<evidence type="ECO:0000256" key="3">
    <source>
        <dbReference type="ARBA" id="ARBA00022989"/>
    </source>
</evidence>
<keyword evidence="3 5" id="KW-1133">Transmembrane helix</keyword>
<organism evidence="6 7">
    <name type="scientific">Tetrapyrgos nigripes</name>
    <dbReference type="NCBI Taxonomy" id="182062"/>
    <lineage>
        <taxon>Eukaryota</taxon>
        <taxon>Fungi</taxon>
        <taxon>Dikarya</taxon>
        <taxon>Basidiomycota</taxon>
        <taxon>Agaricomycotina</taxon>
        <taxon>Agaricomycetes</taxon>
        <taxon>Agaricomycetidae</taxon>
        <taxon>Agaricales</taxon>
        <taxon>Marasmiineae</taxon>
        <taxon>Marasmiaceae</taxon>
        <taxon>Tetrapyrgos</taxon>
    </lineage>
</organism>
<feature type="transmembrane region" description="Helical" evidence="5">
    <location>
        <begin position="142"/>
        <end position="161"/>
    </location>
</feature>
<evidence type="ECO:0008006" key="8">
    <source>
        <dbReference type="Google" id="ProtNLM"/>
    </source>
</evidence>